<dbReference type="AlphaFoldDB" id="A0AAN9JXC8"/>
<dbReference type="Proteomes" id="UP001367508">
    <property type="component" value="Unassembled WGS sequence"/>
</dbReference>
<sequence length="221" mass="25287">MDRRRGEFGMDLHKEFLLERRSLILNLNFTMSRVEKANERKEKVNDAVLRMIQYQIAKLLNLSSERAAKIKSKLGRKNGILVILHDVPSKCDYDPEDTDPDQILRWKSALEEVSRIGGLFYRERPLQSMDMESEKIELANADCEFEPDFSQNIVDSKTQSESSCSNLTQDEGTSNPLLMALKENRLSLNSQTLKQLSKEIQNDSINQIALHGKQGSGKTRI</sequence>
<dbReference type="EMBL" id="JAYMYQ010000011">
    <property type="protein sequence ID" value="KAK7306131.1"/>
    <property type="molecule type" value="Genomic_DNA"/>
</dbReference>
<gene>
    <name evidence="1" type="ORF">VNO77_44052</name>
</gene>
<organism evidence="1 2">
    <name type="scientific">Canavalia gladiata</name>
    <name type="common">Sword bean</name>
    <name type="synonym">Dolichos gladiatus</name>
    <dbReference type="NCBI Taxonomy" id="3824"/>
    <lineage>
        <taxon>Eukaryota</taxon>
        <taxon>Viridiplantae</taxon>
        <taxon>Streptophyta</taxon>
        <taxon>Embryophyta</taxon>
        <taxon>Tracheophyta</taxon>
        <taxon>Spermatophyta</taxon>
        <taxon>Magnoliopsida</taxon>
        <taxon>eudicotyledons</taxon>
        <taxon>Gunneridae</taxon>
        <taxon>Pentapetalae</taxon>
        <taxon>rosids</taxon>
        <taxon>fabids</taxon>
        <taxon>Fabales</taxon>
        <taxon>Fabaceae</taxon>
        <taxon>Papilionoideae</taxon>
        <taxon>50 kb inversion clade</taxon>
        <taxon>NPAAA clade</taxon>
        <taxon>indigoferoid/millettioid clade</taxon>
        <taxon>Phaseoleae</taxon>
        <taxon>Canavalia</taxon>
    </lineage>
</organism>
<reference evidence="1 2" key="1">
    <citation type="submission" date="2024-01" db="EMBL/GenBank/DDBJ databases">
        <title>The genomes of 5 underutilized Papilionoideae crops provide insights into root nodulation and disease resistanc.</title>
        <authorList>
            <person name="Jiang F."/>
        </authorList>
    </citation>
    <scope>NUCLEOTIDE SEQUENCE [LARGE SCALE GENOMIC DNA]</scope>
    <source>
        <strain evidence="1">LVBAO_FW01</strain>
        <tissue evidence="1">Leaves</tissue>
    </source>
</reference>
<accession>A0AAN9JXC8</accession>
<evidence type="ECO:0000313" key="1">
    <source>
        <dbReference type="EMBL" id="KAK7306131.1"/>
    </source>
</evidence>
<keyword evidence="2" id="KW-1185">Reference proteome</keyword>
<protein>
    <submittedName>
        <fullName evidence="1">Uncharacterized protein</fullName>
    </submittedName>
</protein>
<comment type="caution">
    <text evidence="1">The sequence shown here is derived from an EMBL/GenBank/DDBJ whole genome shotgun (WGS) entry which is preliminary data.</text>
</comment>
<evidence type="ECO:0000313" key="2">
    <source>
        <dbReference type="Proteomes" id="UP001367508"/>
    </source>
</evidence>
<name>A0AAN9JXC8_CANGL</name>
<proteinExistence type="predicted"/>